<dbReference type="EMBL" id="JAUUTY010000003">
    <property type="protein sequence ID" value="KAK1661011.1"/>
    <property type="molecule type" value="Genomic_DNA"/>
</dbReference>
<name>A0AAD8SPG8_LOLMU</name>
<accession>A0AAD8SPG8</accession>
<feature type="region of interest" description="Disordered" evidence="1">
    <location>
        <begin position="1"/>
        <end position="53"/>
    </location>
</feature>
<sequence>MPSSISPYRNRSRSPSIDSIEPSSPAPAPPLAGATGLPRPRRRHHPLRGEPLVAPVPSPLPLALWSAPAMHACHGLRRTSSLASLRRPSASRVAPCQLSVQRCVERAFSRMPTRPHSPPPCATGG</sequence>
<gene>
    <name evidence="2" type="ORF">QYE76_049170</name>
</gene>
<protein>
    <submittedName>
        <fullName evidence="2">Uncharacterized protein</fullName>
    </submittedName>
</protein>
<dbReference type="Proteomes" id="UP001231189">
    <property type="component" value="Unassembled WGS sequence"/>
</dbReference>
<evidence type="ECO:0000256" key="1">
    <source>
        <dbReference type="SAM" id="MobiDB-lite"/>
    </source>
</evidence>
<keyword evidence="3" id="KW-1185">Reference proteome</keyword>
<feature type="compositionally biased region" description="Low complexity" evidence="1">
    <location>
        <begin position="13"/>
        <end position="23"/>
    </location>
</feature>
<evidence type="ECO:0000313" key="3">
    <source>
        <dbReference type="Proteomes" id="UP001231189"/>
    </source>
</evidence>
<evidence type="ECO:0000313" key="2">
    <source>
        <dbReference type="EMBL" id="KAK1661011.1"/>
    </source>
</evidence>
<organism evidence="2 3">
    <name type="scientific">Lolium multiflorum</name>
    <name type="common">Italian ryegrass</name>
    <name type="synonym">Lolium perenne subsp. multiflorum</name>
    <dbReference type="NCBI Taxonomy" id="4521"/>
    <lineage>
        <taxon>Eukaryota</taxon>
        <taxon>Viridiplantae</taxon>
        <taxon>Streptophyta</taxon>
        <taxon>Embryophyta</taxon>
        <taxon>Tracheophyta</taxon>
        <taxon>Spermatophyta</taxon>
        <taxon>Magnoliopsida</taxon>
        <taxon>Liliopsida</taxon>
        <taxon>Poales</taxon>
        <taxon>Poaceae</taxon>
        <taxon>BOP clade</taxon>
        <taxon>Pooideae</taxon>
        <taxon>Poodae</taxon>
        <taxon>Poeae</taxon>
        <taxon>Poeae Chloroplast Group 2 (Poeae type)</taxon>
        <taxon>Loliodinae</taxon>
        <taxon>Loliinae</taxon>
        <taxon>Lolium</taxon>
    </lineage>
</organism>
<dbReference type="AlphaFoldDB" id="A0AAD8SPG8"/>
<reference evidence="2" key="1">
    <citation type="submission" date="2023-07" db="EMBL/GenBank/DDBJ databases">
        <title>A chromosome-level genome assembly of Lolium multiflorum.</title>
        <authorList>
            <person name="Chen Y."/>
            <person name="Copetti D."/>
            <person name="Kolliker R."/>
            <person name="Studer B."/>
        </authorList>
    </citation>
    <scope>NUCLEOTIDE SEQUENCE</scope>
    <source>
        <strain evidence="2">02402/16</strain>
        <tissue evidence="2">Leaf</tissue>
    </source>
</reference>
<comment type="caution">
    <text evidence="2">The sequence shown here is derived from an EMBL/GenBank/DDBJ whole genome shotgun (WGS) entry which is preliminary data.</text>
</comment>
<proteinExistence type="predicted"/>